<feature type="region of interest" description="Disordered" evidence="1">
    <location>
        <begin position="1"/>
        <end position="40"/>
    </location>
</feature>
<evidence type="ECO:0000313" key="2">
    <source>
        <dbReference type="EMBL" id="EEH65126.1"/>
    </source>
</evidence>
<protein>
    <submittedName>
        <fullName evidence="2">Uncharacterized protein</fullName>
    </submittedName>
</protein>
<proteinExistence type="predicted"/>
<feature type="non-terminal residue" evidence="2">
    <location>
        <position position="1"/>
    </location>
</feature>
<dbReference type="EMBL" id="ACFH01000183">
    <property type="protein sequence ID" value="EEH65126.1"/>
    <property type="molecule type" value="Genomic_DNA"/>
</dbReference>
<name>C0W842_9ACTO</name>
<sequence length="40" mass="3991">PALAPVPRSPAQSQRVRPPRPASRPGPGSQPQPGSTPGPG</sequence>
<accession>C0W842</accession>
<evidence type="ECO:0000313" key="3">
    <source>
        <dbReference type="Proteomes" id="UP000004778"/>
    </source>
</evidence>
<organism evidence="2 3">
    <name type="scientific">Actinomyces urogenitalis DSM 15434</name>
    <dbReference type="NCBI Taxonomy" id="525246"/>
    <lineage>
        <taxon>Bacteria</taxon>
        <taxon>Bacillati</taxon>
        <taxon>Actinomycetota</taxon>
        <taxon>Actinomycetes</taxon>
        <taxon>Actinomycetales</taxon>
        <taxon>Actinomycetaceae</taxon>
        <taxon>Actinomyces</taxon>
    </lineage>
</organism>
<evidence type="ECO:0000256" key="1">
    <source>
        <dbReference type="SAM" id="MobiDB-lite"/>
    </source>
</evidence>
<gene>
    <name evidence="2" type="ORF">HMPREF0058_2036</name>
</gene>
<feature type="compositionally biased region" description="Pro residues" evidence="1">
    <location>
        <begin position="19"/>
        <end position="40"/>
    </location>
</feature>
<dbReference type="AlphaFoldDB" id="C0W842"/>
<keyword evidence="3" id="KW-1185">Reference proteome</keyword>
<reference evidence="2 3" key="1">
    <citation type="submission" date="2009-01" db="EMBL/GenBank/DDBJ databases">
        <authorList>
            <person name="Qin X."/>
            <person name="Bachman B."/>
            <person name="Battles P."/>
            <person name="Bell A."/>
            <person name="Bess C."/>
            <person name="Bickham C."/>
            <person name="Chaboub L."/>
            <person name="Chen D."/>
            <person name="Coyle M."/>
            <person name="Deiros D.R."/>
            <person name="Dinh H."/>
            <person name="Forbes L."/>
            <person name="Fowler G."/>
            <person name="Francisco L."/>
            <person name="Fu Q."/>
            <person name="Gubbala S."/>
            <person name="Hale W."/>
            <person name="Han Y."/>
            <person name="Hemphill L."/>
            <person name="Highlander S.K."/>
            <person name="Hirani K."/>
            <person name="Hogues M."/>
            <person name="Jackson L."/>
            <person name="Jakkamsetti A."/>
            <person name="Javaid M."/>
            <person name="Jiang H."/>
            <person name="Korchina V."/>
            <person name="Kovar C."/>
            <person name="Lara F."/>
            <person name="Lee S."/>
            <person name="Mata R."/>
            <person name="Mathew T."/>
            <person name="Moen C."/>
            <person name="Morales K."/>
            <person name="Munidasa M."/>
            <person name="Nazareth L."/>
            <person name="Ngo R."/>
            <person name="Nguyen L."/>
            <person name="Okwuonu G."/>
            <person name="Ongeri F."/>
            <person name="Patil S."/>
            <person name="Petrosino J."/>
            <person name="Pham C."/>
            <person name="Pham P."/>
            <person name="Pu L.-L."/>
            <person name="Puazo M."/>
            <person name="Raj R."/>
            <person name="Reid J."/>
            <person name="Rouhana J."/>
            <person name="Saada N."/>
            <person name="Shang Y."/>
            <person name="Simmons D."/>
            <person name="Thornton R."/>
            <person name="Warren J."/>
            <person name="Weissenberger G."/>
            <person name="Zhang J."/>
            <person name="Zhang L."/>
            <person name="Zhou C."/>
            <person name="Zhu D."/>
            <person name="Muzny D."/>
            <person name="Worley K."/>
            <person name="Gibbs R."/>
        </authorList>
    </citation>
    <scope>NUCLEOTIDE SEQUENCE [LARGE SCALE GENOMIC DNA]</scope>
    <source>
        <strain evidence="2 3">DSM 15434</strain>
    </source>
</reference>
<dbReference type="Proteomes" id="UP000004778">
    <property type="component" value="Unassembled WGS sequence"/>
</dbReference>
<comment type="caution">
    <text evidence="2">The sequence shown here is derived from an EMBL/GenBank/DDBJ whole genome shotgun (WGS) entry which is preliminary data.</text>
</comment>
<dbReference type="HOGENOM" id="CLU_3280865_0_0_11"/>